<feature type="domain" description="MULE transposase" evidence="2">
    <location>
        <begin position="355"/>
        <end position="449"/>
    </location>
</feature>
<comment type="caution">
    <text evidence="3">The sequence shown here is derived from an EMBL/GenBank/DDBJ whole genome shotgun (WGS) entry which is preliminary data.</text>
</comment>
<protein>
    <recommendedName>
        <fullName evidence="2">MULE transposase domain-containing protein</fullName>
    </recommendedName>
</protein>
<dbReference type="PANTHER" id="PTHR31973">
    <property type="entry name" value="POLYPROTEIN, PUTATIVE-RELATED"/>
    <property type="match status" value="1"/>
</dbReference>
<dbReference type="PANTHER" id="PTHR31973:SF187">
    <property type="entry name" value="MUTATOR TRANSPOSASE MUDRA PROTEIN"/>
    <property type="match status" value="1"/>
</dbReference>
<name>A0A7J7P7M7_9MAGN</name>
<dbReference type="Pfam" id="PF10551">
    <property type="entry name" value="MULE"/>
    <property type="match status" value="1"/>
</dbReference>
<evidence type="ECO:0000313" key="4">
    <source>
        <dbReference type="Proteomes" id="UP000541444"/>
    </source>
</evidence>
<evidence type="ECO:0000259" key="2">
    <source>
        <dbReference type="Pfam" id="PF10551"/>
    </source>
</evidence>
<dbReference type="InterPro" id="IPR018289">
    <property type="entry name" value="MULE_transposase_dom"/>
</dbReference>
<dbReference type="Proteomes" id="UP000541444">
    <property type="component" value="Unassembled WGS sequence"/>
</dbReference>
<feature type="region of interest" description="Disordered" evidence="1">
    <location>
        <begin position="161"/>
        <end position="185"/>
    </location>
</feature>
<accession>A0A7J7P7M7</accession>
<evidence type="ECO:0000313" key="3">
    <source>
        <dbReference type="EMBL" id="KAF6175272.1"/>
    </source>
</evidence>
<evidence type="ECO:0000256" key="1">
    <source>
        <dbReference type="SAM" id="MobiDB-lite"/>
    </source>
</evidence>
<organism evidence="3 4">
    <name type="scientific">Kingdonia uniflora</name>
    <dbReference type="NCBI Taxonomy" id="39325"/>
    <lineage>
        <taxon>Eukaryota</taxon>
        <taxon>Viridiplantae</taxon>
        <taxon>Streptophyta</taxon>
        <taxon>Embryophyta</taxon>
        <taxon>Tracheophyta</taxon>
        <taxon>Spermatophyta</taxon>
        <taxon>Magnoliopsida</taxon>
        <taxon>Ranunculales</taxon>
        <taxon>Circaeasteraceae</taxon>
        <taxon>Kingdonia</taxon>
    </lineage>
</organism>
<keyword evidence="4" id="KW-1185">Reference proteome</keyword>
<reference evidence="3 4" key="1">
    <citation type="journal article" date="2020" name="IScience">
        <title>Genome Sequencing of the Endangered Kingdonia uniflora (Circaeasteraceae, Ranunculales) Reveals Potential Mechanisms of Evolutionary Specialization.</title>
        <authorList>
            <person name="Sun Y."/>
            <person name="Deng T."/>
            <person name="Zhang A."/>
            <person name="Moore M.J."/>
            <person name="Landis J.B."/>
            <person name="Lin N."/>
            <person name="Zhang H."/>
            <person name="Zhang X."/>
            <person name="Huang J."/>
            <person name="Zhang X."/>
            <person name="Sun H."/>
            <person name="Wang H."/>
        </authorList>
    </citation>
    <scope>NUCLEOTIDE SEQUENCE [LARGE SCALE GENOMIC DNA]</scope>
    <source>
        <strain evidence="3">TB1705</strain>
        <tissue evidence="3">Leaf</tissue>
    </source>
</reference>
<proteinExistence type="predicted"/>
<dbReference type="OrthoDB" id="785835at2759"/>
<dbReference type="EMBL" id="JACGCM010000203">
    <property type="protein sequence ID" value="KAF6175272.1"/>
    <property type="molecule type" value="Genomic_DNA"/>
</dbReference>
<gene>
    <name evidence="3" type="ORF">GIB67_030490</name>
</gene>
<dbReference type="AlphaFoldDB" id="A0A7J7P7M7"/>
<feature type="compositionally biased region" description="Acidic residues" evidence="1">
    <location>
        <begin position="170"/>
        <end position="180"/>
    </location>
</feature>
<sequence>MFRHIQEDLVHGYYKVFIETEETPDIVPIIVEESPLQLGYDKLKSKKKKSTRCLKKTIRPLQVPTSKAFNVKSLKRKAKTKSQKPKVKKVGADYLSEEELNDLTKDYASEEEVEIKEEDIDNIDEEVARWTRDELLRIFENNEFEDLTKDSCFDNVDVEEGYHSNHTSQDGDDVPTMDDIEDRKGLTDNRDFVMGSLNLYEKEDHEDKEHVLPLQTQKSMLTIRMEWPNIYMSVGHLCGIWQLLIGSHLDKRRIKVRGLDMCVKRDKVVLVSGKNGKFKFNRNTNVIWVSKEIENLIRDARTTKPMEISDIMYKRFRVRVLYYTAWNARNMVMKKIVGSYDKSIEGFTKGCRSILGLDGCFLKGKYGGQCLSIISLDANNGIFPIAVFICRSECQATWMKFLSLMQGQLTLHPSKLTFISDRQKGLVKAVSQVFPHSNHKLYFRHMHKNFKQLHRGTYLMTLAWNASKTYKKSVMNKNLDKLEVGEPDAKTWLKRESYESWCRSYFDASTKYEHVTNNFS</sequence>